<dbReference type="GO" id="GO:0005737">
    <property type="term" value="C:cytoplasm"/>
    <property type="evidence" value="ECO:0007669"/>
    <property type="project" value="TreeGrafter"/>
</dbReference>
<evidence type="ECO:0000256" key="5">
    <source>
        <dbReference type="SAM" id="SignalP"/>
    </source>
</evidence>
<dbReference type="InterPro" id="IPR026502">
    <property type="entry name" value="SLBP1/SLBP2"/>
</dbReference>
<dbReference type="KEGG" id="cvr:CHLNCDRAFT_52961"/>
<dbReference type="Proteomes" id="UP000008141">
    <property type="component" value="Unassembled WGS sequence"/>
</dbReference>
<dbReference type="InParanoid" id="E1ZHQ3"/>
<dbReference type="PANTHER" id="PTHR17408:SF0">
    <property type="entry name" value="HISTONE RNA HAIRPIN-BINDING PROTEIN"/>
    <property type="match status" value="1"/>
</dbReference>
<evidence type="ECO:0000259" key="6">
    <source>
        <dbReference type="Pfam" id="PF15247"/>
    </source>
</evidence>
<dbReference type="GO" id="GO:0071207">
    <property type="term" value="F:histone pre-mRNA stem-loop binding"/>
    <property type="evidence" value="ECO:0007669"/>
    <property type="project" value="TreeGrafter"/>
</dbReference>
<feature type="region of interest" description="Disordered" evidence="3">
    <location>
        <begin position="685"/>
        <end position="704"/>
    </location>
</feature>
<dbReference type="AlphaFoldDB" id="E1ZHQ3"/>
<dbReference type="GO" id="GO:0003729">
    <property type="term" value="F:mRNA binding"/>
    <property type="evidence" value="ECO:0007669"/>
    <property type="project" value="InterPro"/>
</dbReference>
<keyword evidence="4" id="KW-1133">Transmembrane helix</keyword>
<feature type="transmembrane region" description="Helical" evidence="4">
    <location>
        <begin position="501"/>
        <end position="525"/>
    </location>
</feature>
<sequence>MPCRALSLAALVGLALLAASPQLAAAQDDTTLAEDCTAEVQSAVDQGNCSAIACPDSCIEALAQIPVGCVWAAINYTLEQGAAASSLSQLQADIDACGFGKFFVINSTDSHQFDTGASTTTIVKYLIGICLGAVLMSIVFIILMAAPAFLGKAIGAPTVLVAGGKRAMMQGKAALVQRTEALANQSWATAAKESWASAADAFGGSSHAGKDAAVVYHAPGVAKSAAMEAAAGAKKAAAEAAHAAMEVEEQAAGFAGEAVDAGEAALAGLQHSVVEEGAPARRNDMEGGGTPKGLQAVQTHASEGARTAFVVWAFLAGGLYIASLALLVIGTLQFVHNSVAAYSLDRNDNDGALVAMQWLIIGAIILVGVCDLCAIWIVMAANKAEFTLWRWRWRNFLYSQWVERYAYKIHVVVAGLVTLVMSVFTSLLRGSMVLLQACILFGIGLIVVVIQLSVQLFCAEIDSLSVNGIPISDVCINMPTSEVPICGWGAMDICYDITNMGVLTLVLGAALLLWSHIIWFTLLLLSTWRYLNWTVVIAPNGAGESTASLLDKNGEARARRYCGKAAAMSGGRVKDVSDEFMVEDATPSGGPRQLSGAQRETDPHRLAQRQKQLDLGKNTLGYQRYRQAVPRERRNKKTDPMTPDVYQMCSKRAFEGQVKKWRRQLHAWDPPEDGGEPALLPVHSDVGGLASNPPPPAGEPSDDFEHISHAADVASEQCAATPDMGSGSGSRAPKNGGALRVGPAGLPLKIPSAMRKRGFDETMAAAGNNENLHPQRNMQAQPAAPDAKLQRRSLEAEEGPKAGSGAASVPNWTDQRFQDPELDYGASEEEEDGGWQHVPRAAEGRLPGQYKSIYNNIAAEQWDEEEVQI</sequence>
<dbReference type="GO" id="GO:0051028">
    <property type="term" value="P:mRNA transport"/>
    <property type="evidence" value="ECO:0007669"/>
    <property type="project" value="TreeGrafter"/>
</dbReference>
<dbReference type="eggNOG" id="KOG3934">
    <property type="taxonomic scope" value="Eukaryota"/>
</dbReference>
<feature type="chain" id="PRO_5003156440" description="Histone RNA hairpin-binding protein RNA-binding domain-containing protein" evidence="5">
    <location>
        <begin position="27"/>
        <end position="869"/>
    </location>
</feature>
<feature type="region of interest" description="Disordered" evidence="3">
    <location>
        <begin position="583"/>
        <end position="613"/>
    </location>
</feature>
<evidence type="ECO:0000313" key="8">
    <source>
        <dbReference type="Proteomes" id="UP000008141"/>
    </source>
</evidence>
<feature type="compositionally biased region" description="Basic and acidic residues" evidence="3">
    <location>
        <begin position="788"/>
        <end position="800"/>
    </location>
</feature>
<dbReference type="FunFam" id="1.10.8.1120:FF:000001">
    <property type="entry name" value="Histone RNA hairpin-binding protein-like"/>
    <property type="match status" value="1"/>
</dbReference>
<feature type="transmembrane region" description="Helical" evidence="4">
    <location>
        <begin position="405"/>
        <end position="427"/>
    </location>
</feature>
<keyword evidence="8" id="KW-1185">Reference proteome</keyword>
<dbReference type="InterPro" id="IPR029344">
    <property type="entry name" value="SLBP_RNA_bind"/>
</dbReference>
<dbReference type="GO" id="GO:0006398">
    <property type="term" value="P:mRNA 3'-end processing by stem-loop binding and cleavage"/>
    <property type="evidence" value="ECO:0007669"/>
    <property type="project" value="TreeGrafter"/>
</dbReference>
<evidence type="ECO:0000256" key="2">
    <source>
        <dbReference type="ARBA" id="ARBA00022884"/>
    </source>
</evidence>
<dbReference type="RefSeq" id="XP_005846602.1">
    <property type="nucleotide sequence ID" value="XM_005846540.1"/>
</dbReference>
<comment type="similarity">
    <text evidence="1">Belongs to the SLBP family.</text>
</comment>
<organism evidence="8">
    <name type="scientific">Chlorella variabilis</name>
    <name type="common">Green alga</name>
    <dbReference type="NCBI Taxonomy" id="554065"/>
    <lineage>
        <taxon>Eukaryota</taxon>
        <taxon>Viridiplantae</taxon>
        <taxon>Chlorophyta</taxon>
        <taxon>core chlorophytes</taxon>
        <taxon>Trebouxiophyceae</taxon>
        <taxon>Chlorellales</taxon>
        <taxon>Chlorellaceae</taxon>
        <taxon>Chlorella clade</taxon>
        <taxon>Chlorella</taxon>
    </lineage>
</organism>
<keyword evidence="2" id="KW-0694">RNA-binding</keyword>
<dbReference type="STRING" id="554065.E1ZHQ3"/>
<feature type="domain" description="Histone RNA hairpin-binding protein RNA-binding" evidence="6">
    <location>
        <begin position="601"/>
        <end position="670"/>
    </location>
</feature>
<feature type="transmembrane region" description="Helical" evidence="4">
    <location>
        <begin position="309"/>
        <end position="335"/>
    </location>
</feature>
<name>E1ZHQ3_CHLVA</name>
<dbReference type="GO" id="GO:0071204">
    <property type="term" value="C:histone pre-mRNA 3'end processing complex"/>
    <property type="evidence" value="ECO:0007669"/>
    <property type="project" value="TreeGrafter"/>
</dbReference>
<evidence type="ECO:0000256" key="3">
    <source>
        <dbReference type="SAM" id="MobiDB-lite"/>
    </source>
</evidence>
<dbReference type="GeneID" id="17354027"/>
<feature type="signal peptide" evidence="5">
    <location>
        <begin position="1"/>
        <end position="26"/>
    </location>
</feature>
<keyword evidence="4" id="KW-0812">Transmembrane</keyword>
<protein>
    <recommendedName>
        <fullName evidence="6">Histone RNA hairpin-binding protein RNA-binding domain-containing protein</fullName>
    </recommendedName>
</protein>
<feature type="transmembrane region" description="Helical" evidence="4">
    <location>
        <begin position="355"/>
        <end position="384"/>
    </location>
</feature>
<dbReference type="Pfam" id="PF15247">
    <property type="entry name" value="SLBP_RNA_bind"/>
    <property type="match status" value="1"/>
</dbReference>
<dbReference type="InterPro" id="IPR038294">
    <property type="entry name" value="SLBP_RNA_bind_sf"/>
</dbReference>
<proteinExistence type="inferred from homology"/>
<dbReference type="EMBL" id="GL433847">
    <property type="protein sequence ID" value="EFN54500.1"/>
    <property type="molecule type" value="Genomic_DNA"/>
</dbReference>
<evidence type="ECO:0000256" key="4">
    <source>
        <dbReference type="SAM" id="Phobius"/>
    </source>
</evidence>
<feature type="region of interest" description="Disordered" evidence="3">
    <location>
        <begin position="718"/>
        <end position="744"/>
    </location>
</feature>
<dbReference type="OrthoDB" id="265795at2759"/>
<feature type="transmembrane region" description="Helical" evidence="4">
    <location>
        <begin position="125"/>
        <end position="150"/>
    </location>
</feature>
<feature type="transmembrane region" description="Helical" evidence="4">
    <location>
        <begin position="433"/>
        <end position="454"/>
    </location>
</feature>
<feature type="region of interest" description="Disordered" evidence="3">
    <location>
        <begin position="770"/>
        <end position="841"/>
    </location>
</feature>
<gene>
    <name evidence="7" type="ORF">CHLNCDRAFT_52961</name>
</gene>
<reference evidence="7 8" key="1">
    <citation type="journal article" date="2010" name="Plant Cell">
        <title>The Chlorella variabilis NC64A genome reveals adaptation to photosymbiosis, coevolution with viruses, and cryptic sex.</title>
        <authorList>
            <person name="Blanc G."/>
            <person name="Duncan G."/>
            <person name="Agarkova I."/>
            <person name="Borodovsky M."/>
            <person name="Gurnon J."/>
            <person name="Kuo A."/>
            <person name="Lindquist E."/>
            <person name="Lucas S."/>
            <person name="Pangilinan J."/>
            <person name="Polle J."/>
            <person name="Salamov A."/>
            <person name="Terry A."/>
            <person name="Yamada T."/>
            <person name="Dunigan D.D."/>
            <person name="Grigoriev I.V."/>
            <person name="Claverie J.M."/>
            <person name="Van Etten J.L."/>
        </authorList>
    </citation>
    <scope>NUCLEOTIDE SEQUENCE [LARGE SCALE GENOMIC DNA]</scope>
    <source>
        <strain evidence="7 8">NC64A</strain>
    </source>
</reference>
<feature type="compositionally biased region" description="Polar residues" evidence="3">
    <location>
        <begin position="770"/>
        <end position="780"/>
    </location>
</feature>
<accession>E1ZHQ3</accession>
<feature type="compositionally biased region" description="Acidic residues" evidence="3">
    <location>
        <begin position="820"/>
        <end position="833"/>
    </location>
</feature>
<keyword evidence="4" id="KW-0472">Membrane</keyword>
<evidence type="ECO:0000313" key="7">
    <source>
        <dbReference type="EMBL" id="EFN54500.1"/>
    </source>
</evidence>
<dbReference type="Gene3D" id="1.10.8.1120">
    <property type="entry name" value="Histone RNA hairpin-binding protein RNA-binding domain"/>
    <property type="match status" value="1"/>
</dbReference>
<keyword evidence="5" id="KW-0732">Signal</keyword>
<evidence type="ECO:0000256" key="1">
    <source>
        <dbReference type="ARBA" id="ARBA00006151"/>
    </source>
</evidence>
<dbReference type="PANTHER" id="PTHR17408">
    <property type="entry name" value="HISTONE RNA HAIRPIN-BINDING PROTEIN"/>
    <property type="match status" value="1"/>
</dbReference>